<dbReference type="InterPro" id="IPR032675">
    <property type="entry name" value="LRR_dom_sf"/>
</dbReference>
<sequence>MNKITTLLILGLTLCLGASTLNAQNVHIPDANFKAYLVREAGVDTNGDDEIQVSEASAFNGTITCSNKAIEDLTGIEAFVNLRRLYCDANNLSSLDLTQNTSLVTLFCTSNILTSLTLPQGTRLTYLYCASNQLTSLDVTRNTNLIQLVCSSNNLRSLDVSQNTALTHFYCSNNSLTSLDITQNTNLILLRCNNNNLSSLDVSQNTALTSIWCYANQISSLNVSQNTALTVLWCYSNLLTNLNLTQNPSLETLTCSSNQLSSLDLSQNTSLTNVNCASNLLTSLDLTQNSNLTAVRCGSNQLNSLNVKNGHNISLTTFYANNNPNLSCIEVDNVNYSTTNWTNIDVLTFFSASCASGGPVVSIPDANFKRYLLNHTQINTNGDTDIQVSEALAFNGVISCHFKNITDLTGIEAFVNLTQLDCSSNALTRIDLSQNTNLNRVECGSNPQLISLSVRNGNNRNLTYFDARSTPLLTCIEVDNVNYSAGNWRNISPGTLFGTNCTVSTAPVVHIPDPNFKAYLLRYTRINANRDNEIQVSEALSFHGKISCYFENIADLTGIEAFLNLTQIDCSSNALTSIDLSQNPNLTIVECGSNPQLVNLNIKNGNNTSFTYFGARRTPLLTCIEVDDANYSTANWTRIDAGASFSTNCSLIPPVVTIPDANFKAILLADAGINTNGDSEIQVTEATAFTGSISCDSENIADYTGLEAFVNLRYFSANDNPASSLDVTHNPSLLLLYCDNNNLTSLDVTQNTSLTDLECSDNNLTSLDVRQNTDLLTFSANNNQLTSLDVSQNTSLRWFNCLGNSLTNLDVTQNASLEILDCANNQLTSLDVTENTNLLYLSFRTNQLTSIDLSQNVSLGALYAFENQLTSLDLTQNVNLESVYCRENQLTSLNIKNGNNTRITAFGAETNPNLTCIEVDDANYSTTNWTRIDAGASFSTSCVAVVYIPDPNFKAYLLRYTRINANRDNEIQVSEALSFNGKISCYFENITDLTGIEAFLNLTQLDCSSNDLTSIDLSQNTNLTIVECGSNPNLTNLNVKNGNNRNFTFFGARRTPLLTCIEVDNANYSTANWTRIDPVTSFRNHCALVLPVVYIPDANFKAILLANTSINVNGDSEIQVAEALDYSGGIFCSDENIADYTGLEAFVNLETLLANNNPVSSLDVSQNTKLEILFCENNNLTSLDVTQNPSLVSLECGWNNLTSLDVTQNPSLDWLTCSGNDLTSLDVTQNTSLMWLTCSSNNLTSLDLTHNTILAQLACPSNPLTSLNVTQNPNLTRLICHVNQLTAIDLSQNVLLEDLYIFNNQLTTLDLTRNVNLKKVHCRGNQLTSLNIKNGNNTRIVSFGAETNPNLTCIEVDNVNYSTGNWTSIDAGVSFSTNCTTPRLAQHPNAMTGALAEKSAVLNNSGISNQAMPLSVYPNPTRKGITVDFGKTYEEASLQVSNVTGQIVLQ</sequence>
<dbReference type="EMBL" id="CACVAQ010000444">
    <property type="protein sequence ID" value="CAA6828877.1"/>
    <property type="molecule type" value="Genomic_DNA"/>
</dbReference>
<evidence type="ECO:0000256" key="1">
    <source>
        <dbReference type="ARBA" id="ARBA00022614"/>
    </source>
</evidence>
<keyword evidence="1" id="KW-0433">Leucine-rich repeat</keyword>
<dbReference type="InterPro" id="IPR052574">
    <property type="entry name" value="CDIRP"/>
</dbReference>
<accession>A0A6S6UHT1</accession>
<keyword evidence="2" id="KW-0677">Repeat</keyword>
<dbReference type="Gene3D" id="3.80.10.10">
    <property type="entry name" value="Ribonuclease Inhibitor"/>
    <property type="match status" value="6"/>
</dbReference>
<feature type="signal peptide" evidence="3">
    <location>
        <begin position="1"/>
        <end position="23"/>
    </location>
</feature>
<dbReference type="PANTHER" id="PTHR47566:SF1">
    <property type="entry name" value="PROTEIN NUD1"/>
    <property type="match status" value="1"/>
</dbReference>
<feature type="non-terminal residue" evidence="4">
    <location>
        <position position="1450"/>
    </location>
</feature>
<dbReference type="SMART" id="SM00365">
    <property type="entry name" value="LRR_SD22"/>
    <property type="match status" value="9"/>
</dbReference>
<feature type="chain" id="PRO_5027724489" evidence="3">
    <location>
        <begin position="24"/>
        <end position="1450"/>
    </location>
</feature>
<gene>
    <name evidence="4" type="ORF">HELGO_WM23027</name>
</gene>
<name>A0A6S6UHT1_9BACT</name>
<evidence type="ECO:0000313" key="4">
    <source>
        <dbReference type="EMBL" id="CAA6828877.1"/>
    </source>
</evidence>
<keyword evidence="3" id="KW-0732">Signal</keyword>
<reference evidence="4" key="1">
    <citation type="submission" date="2020-01" db="EMBL/GenBank/DDBJ databases">
        <authorList>
            <person name="Meier V. D."/>
            <person name="Meier V D."/>
        </authorList>
    </citation>
    <scope>NUCLEOTIDE SEQUENCE</scope>
    <source>
        <strain evidence="4">HLG_WM_MAG_10</strain>
    </source>
</reference>
<organism evidence="4">
    <name type="scientific">uncultured Aureispira sp</name>
    <dbReference type="NCBI Taxonomy" id="1331704"/>
    <lineage>
        <taxon>Bacteria</taxon>
        <taxon>Pseudomonadati</taxon>
        <taxon>Bacteroidota</taxon>
        <taxon>Saprospiria</taxon>
        <taxon>Saprospirales</taxon>
        <taxon>Saprospiraceae</taxon>
        <taxon>Aureispira</taxon>
        <taxon>environmental samples</taxon>
    </lineage>
</organism>
<proteinExistence type="predicted"/>
<dbReference type="PANTHER" id="PTHR47566">
    <property type="match status" value="1"/>
</dbReference>
<evidence type="ECO:0000256" key="3">
    <source>
        <dbReference type="SAM" id="SignalP"/>
    </source>
</evidence>
<evidence type="ECO:0000256" key="2">
    <source>
        <dbReference type="ARBA" id="ARBA00022737"/>
    </source>
</evidence>
<protein>
    <submittedName>
        <fullName evidence="4">Internalin-like protein (LPXTG motif) Lmo0331 homolog</fullName>
    </submittedName>
</protein>
<dbReference type="SUPFAM" id="SSF52058">
    <property type="entry name" value="L domain-like"/>
    <property type="match status" value="4"/>
</dbReference>
<dbReference type="GO" id="GO:0035591">
    <property type="term" value="F:signaling adaptor activity"/>
    <property type="evidence" value="ECO:0007669"/>
    <property type="project" value="TreeGrafter"/>
</dbReference>